<dbReference type="InterPro" id="IPR029476">
    <property type="entry name" value="DNase_NucA_NucB"/>
</dbReference>
<evidence type="ECO:0000259" key="1">
    <source>
        <dbReference type="Pfam" id="PF14040"/>
    </source>
</evidence>
<name>A0A7W4YHZ9_9MICO</name>
<dbReference type="RefSeq" id="WP_183626862.1">
    <property type="nucleotide sequence ID" value="NZ_JACHWJ010000012.1"/>
</dbReference>
<proteinExistence type="predicted"/>
<dbReference type="EMBL" id="JACHWJ010000012">
    <property type="protein sequence ID" value="MBB2959525.1"/>
    <property type="molecule type" value="Genomic_DNA"/>
</dbReference>
<dbReference type="Proteomes" id="UP000545286">
    <property type="component" value="Unassembled WGS sequence"/>
</dbReference>
<keyword evidence="3" id="KW-1185">Reference proteome</keyword>
<sequence>MSFKTTLGGKKDVKSASGMYSFEMWVGSEKVLSGKQVHKMRCDNAAYGYSIGCVIPDSPATHLVSKTGQEQYHAHLLKAKAAGVVGFYSTNMLRRSMDTYTKTANNKKACGAGSGVPSPRPAGMQCDEYPFASTYNGAASSSTTRTYNGCGLLNMPREGAYPSRCLILAEHNQSGGNKLAVFYLNNRMADFEPFWIDIR</sequence>
<reference evidence="2 3" key="1">
    <citation type="submission" date="2020-08" db="EMBL/GenBank/DDBJ databases">
        <title>Sequencing the genomes of 1000 actinobacteria strains.</title>
        <authorList>
            <person name="Klenk H.-P."/>
        </authorList>
    </citation>
    <scope>NUCLEOTIDE SEQUENCE [LARGE SCALE GENOMIC DNA]</scope>
    <source>
        <strain evidence="2 3">DSM 20419</strain>
    </source>
</reference>
<evidence type="ECO:0000313" key="3">
    <source>
        <dbReference type="Proteomes" id="UP000545286"/>
    </source>
</evidence>
<feature type="domain" description="Deoxyribonuclease NucA/NucB" evidence="1">
    <location>
        <begin position="91"/>
        <end position="190"/>
    </location>
</feature>
<protein>
    <recommendedName>
        <fullName evidence="1">Deoxyribonuclease NucA/NucB domain-containing protein</fullName>
    </recommendedName>
</protein>
<evidence type="ECO:0000313" key="2">
    <source>
        <dbReference type="EMBL" id="MBB2959525.1"/>
    </source>
</evidence>
<gene>
    <name evidence="2" type="ORF">FHX72_003694</name>
</gene>
<comment type="caution">
    <text evidence="2">The sequence shown here is derived from an EMBL/GenBank/DDBJ whole genome shotgun (WGS) entry which is preliminary data.</text>
</comment>
<accession>A0A7W4YHZ9</accession>
<dbReference type="AlphaFoldDB" id="A0A7W4YHZ9"/>
<organism evidence="2 3">
    <name type="scientific">Pseudoclavibacter helvolus</name>
    <dbReference type="NCBI Taxonomy" id="255205"/>
    <lineage>
        <taxon>Bacteria</taxon>
        <taxon>Bacillati</taxon>
        <taxon>Actinomycetota</taxon>
        <taxon>Actinomycetes</taxon>
        <taxon>Micrococcales</taxon>
        <taxon>Microbacteriaceae</taxon>
        <taxon>Pseudoclavibacter</taxon>
    </lineage>
</organism>
<dbReference type="Pfam" id="PF14040">
    <property type="entry name" value="DNase_NucA_NucB"/>
    <property type="match status" value="1"/>
</dbReference>